<evidence type="ECO:0000313" key="1">
    <source>
        <dbReference type="EMBL" id="RRT57265.1"/>
    </source>
</evidence>
<dbReference type="Proteomes" id="UP000287651">
    <property type="component" value="Unassembled WGS sequence"/>
</dbReference>
<accession>A0A426YZX7</accession>
<name>A0A426YZX7_ENSVE</name>
<comment type="caution">
    <text evidence="1">The sequence shown here is derived from an EMBL/GenBank/DDBJ whole genome shotgun (WGS) entry which is preliminary data.</text>
</comment>
<proteinExistence type="predicted"/>
<dbReference type="AlphaFoldDB" id="A0A426YZX7"/>
<evidence type="ECO:0000313" key="2">
    <source>
        <dbReference type="Proteomes" id="UP000287651"/>
    </source>
</evidence>
<reference evidence="1 2" key="1">
    <citation type="journal article" date="2014" name="Agronomy (Basel)">
        <title>A Draft Genome Sequence for Ensete ventricosum, the Drought-Tolerant Tree Against Hunger.</title>
        <authorList>
            <person name="Harrison J."/>
            <person name="Moore K.A."/>
            <person name="Paszkiewicz K."/>
            <person name="Jones T."/>
            <person name="Grant M."/>
            <person name="Ambacheew D."/>
            <person name="Muzemil S."/>
            <person name="Studholme D.J."/>
        </authorList>
    </citation>
    <scope>NUCLEOTIDE SEQUENCE [LARGE SCALE GENOMIC DNA]</scope>
</reference>
<gene>
    <name evidence="1" type="ORF">B296_00041407</name>
</gene>
<dbReference type="EMBL" id="AMZH03009246">
    <property type="protein sequence ID" value="RRT57265.1"/>
    <property type="molecule type" value="Genomic_DNA"/>
</dbReference>
<organism evidence="1 2">
    <name type="scientific">Ensete ventricosum</name>
    <name type="common">Abyssinian banana</name>
    <name type="synonym">Musa ensete</name>
    <dbReference type="NCBI Taxonomy" id="4639"/>
    <lineage>
        <taxon>Eukaryota</taxon>
        <taxon>Viridiplantae</taxon>
        <taxon>Streptophyta</taxon>
        <taxon>Embryophyta</taxon>
        <taxon>Tracheophyta</taxon>
        <taxon>Spermatophyta</taxon>
        <taxon>Magnoliopsida</taxon>
        <taxon>Liliopsida</taxon>
        <taxon>Zingiberales</taxon>
        <taxon>Musaceae</taxon>
        <taxon>Ensete</taxon>
    </lineage>
</organism>
<protein>
    <submittedName>
        <fullName evidence="1">Uncharacterized protein</fullName>
    </submittedName>
</protein>
<sequence>MLTDVGLSNTVTYLRVRNPPKLHMISAHFPNLHSLDSSERSALVPCLSCSQVDMFSMEMEILEYDTSLDLEGCSGDCIGEESQSSKCICGGRTRHQLSSKTE</sequence>